<organism evidence="1">
    <name type="scientific">marine sediment metagenome</name>
    <dbReference type="NCBI Taxonomy" id="412755"/>
    <lineage>
        <taxon>unclassified sequences</taxon>
        <taxon>metagenomes</taxon>
        <taxon>ecological metagenomes</taxon>
    </lineage>
</organism>
<sequence>MEKEKVKQFSEMTVEELKAEALGCYSAVWINDCYGTRDVHNYEGAVQELEKRGYEIKEHTYITISDMPIAKEDDGEIIEPWGQCQHCEADLENEPENPLKADDGKPLYLCEECKQKVLKGRAEGNAACIKCGRTDKFLYPNMQCTECYDPEQEGE</sequence>
<evidence type="ECO:0000313" key="1">
    <source>
        <dbReference type="EMBL" id="GAG43777.1"/>
    </source>
</evidence>
<dbReference type="EMBL" id="BARS01053905">
    <property type="protein sequence ID" value="GAG43777.1"/>
    <property type="molecule type" value="Genomic_DNA"/>
</dbReference>
<proteinExistence type="predicted"/>
<protein>
    <submittedName>
        <fullName evidence="1">Uncharacterized protein</fullName>
    </submittedName>
</protein>
<dbReference type="AlphaFoldDB" id="X0Y8Z5"/>
<reference evidence="1" key="1">
    <citation type="journal article" date="2014" name="Front. Microbiol.">
        <title>High frequency of phylogenetically diverse reductive dehalogenase-homologous genes in deep subseafloor sedimentary metagenomes.</title>
        <authorList>
            <person name="Kawai M."/>
            <person name="Futagami T."/>
            <person name="Toyoda A."/>
            <person name="Takaki Y."/>
            <person name="Nishi S."/>
            <person name="Hori S."/>
            <person name="Arai W."/>
            <person name="Tsubouchi T."/>
            <person name="Morono Y."/>
            <person name="Uchiyama I."/>
            <person name="Ito T."/>
            <person name="Fujiyama A."/>
            <person name="Inagaki F."/>
            <person name="Takami H."/>
        </authorList>
    </citation>
    <scope>NUCLEOTIDE SEQUENCE</scope>
    <source>
        <strain evidence="1">Expedition CK06-06</strain>
    </source>
</reference>
<accession>X0Y8Z5</accession>
<name>X0Y8Z5_9ZZZZ</name>
<gene>
    <name evidence="1" type="ORF">S01H1_79900</name>
</gene>
<comment type="caution">
    <text evidence="1">The sequence shown here is derived from an EMBL/GenBank/DDBJ whole genome shotgun (WGS) entry which is preliminary data.</text>
</comment>